<feature type="transmembrane region" description="Helical" evidence="16">
    <location>
        <begin position="380"/>
        <end position="398"/>
    </location>
</feature>
<feature type="active site" description="Acyl-ester intermediate" evidence="13">
    <location>
        <position position="57"/>
    </location>
</feature>
<keyword evidence="6" id="KW-0645">Protease</keyword>
<evidence type="ECO:0000256" key="3">
    <source>
        <dbReference type="ARBA" id="ARBA00007164"/>
    </source>
</evidence>
<dbReference type="InterPro" id="IPR037167">
    <property type="entry name" value="Peptidase_S11_C_sf"/>
</dbReference>
<sequence>MEKKILALLLMFIVTIQPITYANTEPNTLSPSAILMDAETGQVLYDKNAKERLYPASITKVLTAIIALEENENLNEKVIIGKDVPYQIVSNSSAIYLLPGEVVTLEQLMYALMVESANDAAVAIAEHTAGSVENFAKLMNNKAKELGATDSHFTNPHGLHSEDHYTTAYDMALIMKEAIKEPVLRKLMTTSNYIIPETNKQQTRYLWTKNRLYKNEDDEFYNDKVIASKTGFTTEAKNTLVSAAENNDMSLITVVLDGQSASTYYDTSALFDYGFASFETSTLIRKDDFVKEQEIEKGSNPLQIVSRSTVKYVKTKDNSDEINETIKLSQNLPSTISKGEVIGKIEYSVGNEKVGEAQLVAGNEVLSSSAVRIQKLKGSIIYLIPALLLLYILARIYVHIRNTRIRKRRIRKKYGITYGSVPRRRRSQRSQYYRY</sequence>
<dbReference type="AlphaFoldDB" id="A0A366I6F8"/>
<evidence type="ECO:0000256" key="5">
    <source>
        <dbReference type="ARBA" id="ARBA00022645"/>
    </source>
</evidence>
<dbReference type="Gene3D" id="2.60.410.10">
    <property type="entry name" value="D-Ala-D-Ala carboxypeptidase, C-terminal domain"/>
    <property type="match status" value="1"/>
</dbReference>
<dbReference type="PANTHER" id="PTHR21581:SF33">
    <property type="entry name" value="D-ALANYL-D-ALANINE CARBOXYPEPTIDASE DACB"/>
    <property type="match status" value="1"/>
</dbReference>
<dbReference type="GO" id="GO:0006508">
    <property type="term" value="P:proteolysis"/>
    <property type="evidence" value="ECO:0007669"/>
    <property type="project" value="UniProtKB-KW"/>
</dbReference>
<evidence type="ECO:0000259" key="17">
    <source>
        <dbReference type="SMART" id="SM00936"/>
    </source>
</evidence>
<keyword evidence="19" id="KW-1185">Reference proteome</keyword>
<evidence type="ECO:0000256" key="9">
    <source>
        <dbReference type="ARBA" id="ARBA00022960"/>
    </source>
</evidence>
<evidence type="ECO:0000256" key="14">
    <source>
        <dbReference type="PIRSR" id="PIRSR618044-2"/>
    </source>
</evidence>
<comment type="function">
    <text evidence="1">Removes C-terminal D-alanyl residues from sugar-peptide cell wall precursors.</text>
</comment>
<evidence type="ECO:0000256" key="8">
    <source>
        <dbReference type="ARBA" id="ARBA00022801"/>
    </source>
</evidence>
<dbReference type="InterPro" id="IPR015956">
    <property type="entry name" value="Peniciliin-bd_prot_C_sf"/>
</dbReference>
<gene>
    <name evidence="18" type="ORF">DES36_109116</name>
</gene>
<proteinExistence type="inferred from homology"/>
<dbReference type="GO" id="GO:0009002">
    <property type="term" value="F:serine-type D-Ala-D-Ala carboxypeptidase activity"/>
    <property type="evidence" value="ECO:0007669"/>
    <property type="project" value="UniProtKB-EC"/>
</dbReference>
<keyword evidence="11" id="KW-0961">Cell wall biogenesis/degradation</keyword>
<feature type="binding site" evidence="14">
    <location>
        <position position="229"/>
    </location>
    <ligand>
        <name>substrate</name>
    </ligand>
</feature>
<keyword evidence="16" id="KW-0812">Transmembrane</keyword>
<evidence type="ECO:0000256" key="4">
    <source>
        <dbReference type="ARBA" id="ARBA00012448"/>
    </source>
</evidence>
<evidence type="ECO:0000256" key="10">
    <source>
        <dbReference type="ARBA" id="ARBA00022984"/>
    </source>
</evidence>
<dbReference type="InterPro" id="IPR012907">
    <property type="entry name" value="Peptidase_S11_C"/>
</dbReference>
<dbReference type="SUPFAM" id="SSF69189">
    <property type="entry name" value="Penicillin-binding protein associated domain"/>
    <property type="match status" value="1"/>
</dbReference>
<protein>
    <recommendedName>
        <fullName evidence="4">serine-type D-Ala-D-Ala carboxypeptidase</fullName>
        <ecNumber evidence="4">3.4.16.4</ecNumber>
    </recommendedName>
</protein>
<comment type="similarity">
    <text evidence="3 15">Belongs to the peptidase S11 family.</text>
</comment>
<accession>A0A366I6F8</accession>
<dbReference type="PRINTS" id="PR00725">
    <property type="entry name" value="DADACBPTASE1"/>
</dbReference>
<evidence type="ECO:0000313" key="18">
    <source>
        <dbReference type="EMBL" id="RBP63897.1"/>
    </source>
</evidence>
<dbReference type="InterPro" id="IPR018044">
    <property type="entry name" value="Peptidase_S11"/>
</dbReference>
<evidence type="ECO:0000256" key="13">
    <source>
        <dbReference type="PIRSR" id="PIRSR618044-1"/>
    </source>
</evidence>
<comment type="catalytic activity">
    <reaction evidence="12">
        <text>Preferential cleavage: (Ac)2-L-Lys-D-Ala-|-D-Ala. Also transpeptidation of peptidyl-alanyl moieties that are N-acyl substituents of D-alanine.</text>
        <dbReference type="EC" id="3.4.16.4"/>
    </reaction>
</comment>
<dbReference type="InterPro" id="IPR012338">
    <property type="entry name" value="Beta-lactam/transpept-like"/>
</dbReference>
<dbReference type="SMART" id="SM00936">
    <property type="entry name" value="PBP5_C"/>
    <property type="match status" value="1"/>
</dbReference>
<dbReference type="PANTHER" id="PTHR21581">
    <property type="entry name" value="D-ALANYL-D-ALANINE CARBOXYPEPTIDASE"/>
    <property type="match status" value="1"/>
</dbReference>
<evidence type="ECO:0000256" key="16">
    <source>
        <dbReference type="SAM" id="Phobius"/>
    </source>
</evidence>
<comment type="caution">
    <text evidence="18">The sequence shown here is derived from an EMBL/GenBank/DDBJ whole genome shotgun (WGS) entry which is preliminary data.</text>
</comment>
<evidence type="ECO:0000256" key="6">
    <source>
        <dbReference type="ARBA" id="ARBA00022670"/>
    </source>
</evidence>
<organism evidence="18 19">
    <name type="scientific">Alkalibaculum bacchi</name>
    <dbReference type="NCBI Taxonomy" id="645887"/>
    <lineage>
        <taxon>Bacteria</taxon>
        <taxon>Bacillati</taxon>
        <taxon>Bacillota</taxon>
        <taxon>Clostridia</taxon>
        <taxon>Eubacteriales</taxon>
        <taxon>Eubacteriaceae</taxon>
        <taxon>Alkalibaculum</taxon>
    </lineage>
</organism>
<reference evidence="18 19" key="1">
    <citation type="submission" date="2018-06" db="EMBL/GenBank/DDBJ databases">
        <title>Genomic Encyclopedia of Type Strains, Phase IV (KMG-IV): sequencing the most valuable type-strain genomes for metagenomic binning, comparative biology and taxonomic classification.</title>
        <authorList>
            <person name="Goeker M."/>
        </authorList>
    </citation>
    <scope>NUCLEOTIDE SEQUENCE [LARGE SCALE GENOMIC DNA]</scope>
    <source>
        <strain evidence="18 19">DSM 22112</strain>
    </source>
</reference>
<dbReference type="Gene3D" id="3.40.710.10">
    <property type="entry name" value="DD-peptidase/beta-lactamase superfamily"/>
    <property type="match status" value="1"/>
</dbReference>
<name>A0A366I6F8_9FIRM</name>
<dbReference type="OrthoDB" id="9791132at2"/>
<evidence type="ECO:0000256" key="2">
    <source>
        <dbReference type="ARBA" id="ARBA00004752"/>
    </source>
</evidence>
<dbReference type="GO" id="GO:0071555">
    <property type="term" value="P:cell wall organization"/>
    <property type="evidence" value="ECO:0007669"/>
    <property type="project" value="UniProtKB-KW"/>
</dbReference>
<evidence type="ECO:0000256" key="1">
    <source>
        <dbReference type="ARBA" id="ARBA00003217"/>
    </source>
</evidence>
<keyword evidence="16" id="KW-0472">Membrane</keyword>
<keyword evidence="16" id="KW-1133">Transmembrane helix</keyword>
<keyword evidence="9" id="KW-0133">Cell shape</keyword>
<evidence type="ECO:0000313" key="19">
    <source>
        <dbReference type="Proteomes" id="UP000253490"/>
    </source>
</evidence>
<evidence type="ECO:0000256" key="12">
    <source>
        <dbReference type="ARBA" id="ARBA00034000"/>
    </source>
</evidence>
<evidence type="ECO:0000256" key="11">
    <source>
        <dbReference type="ARBA" id="ARBA00023316"/>
    </source>
</evidence>
<keyword evidence="10" id="KW-0573">Peptidoglycan synthesis</keyword>
<feature type="active site" description="Proton acceptor" evidence="13">
    <location>
        <position position="60"/>
    </location>
</feature>
<dbReference type="Pfam" id="PF00768">
    <property type="entry name" value="Peptidase_S11"/>
    <property type="match status" value="1"/>
</dbReference>
<dbReference type="Proteomes" id="UP000253490">
    <property type="component" value="Unassembled WGS sequence"/>
</dbReference>
<dbReference type="GO" id="GO:0008360">
    <property type="term" value="P:regulation of cell shape"/>
    <property type="evidence" value="ECO:0007669"/>
    <property type="project" value="UniProtKB-KW"/>
</dbReference>
<dbReference type="EMBL" id="QNRX01000009">
    <property type="protein sequence ID" value="RBP63897.1"/>
    <property type="molecule type" value="Genomic_DNA"/>
</dbReference>
<keyword evidence="7" id="KW-0732">Signal</keyword>
<dbReference type="SUPFAM" id="SSF56601">
    <property type="entry name" value="beta-lactamase/transpeptidase-like"/>
    <property type="match status" value="1"/>
</dbReference>
<evidence type="ECO:0000256" key="7">
    <source>
        <dbReference type="ARBA" id="ARBA00022729"/>
    </source>
</evidence>
<feature type="domain" description="Peptidase S11 D-Ala-D-Ala carboxypeptidase A C-terminal" evidence="17">
    <location>
        <begin position="278"/>
        <end position="367"/>
    </location>
</feature>
<comment type="pathway">
    <text evidence="2">Cell wall biogenesis; peptidoglycan biosynthesis.</text>
</comment>
<keyword evidence="5 18" id="KW-0121">Carboxypeptidase</keyword>
<keyword evidence="8" id="KW-0378">Hydrolase</keyword>
<dbReference type="InterPro" id="IPR001967">
    <property type="entry name" value="Peptidase_S11_N"/>
</dbReference>
<evidence type="ECO:0000256" key="15">
    <source>
        <dbReference type="RuleBase" id="RU004016"/>
    </source>
</evidence>
<dbReference type="RefSeq" id="WP_113920765.1">
    <property type="nucleotide sequence ID" value="NZ_QNRX01000009.1"/>
</dbReference>
<dbReference type="UniPathway" id="UPA00219"/>
<dbReference type="EC" id="3.4.16.4" evidence="4"/>
<feature type="active site" evidence="13">
    <location>
        <position position="116"/>
    </location>
</feature>
<dbReference type="GO" id="GO:0009252">
    <property type="term" value="P:peptidoglycan biosynthetic process"/>
    <property type="evidence" value="ECO:0007669"/>
    <property type="project" value="UniProtKB-UniPathway"/>
</dbReference>
<dbReference type="Pfam" id="PF07943">
    <property type="entry name" value="PBP5_C"/>
    <property type="match status" value="1"/>
</dbReference>